<name>A0A0F9VTB1_9ZZZZ</name>
<proteinExistence type="predicted"/>
<organism evidence="1">
    <name type="scientific">marine sediment metagenome</name>
    <dbReference type="NCBI Taxonomy" id="412755"/>
    <lineage>
        <taxon>unclassified sequences</taxon>
        <taxon>metagenomes</taxon>
        <taxon>ecological metagenomes</taxon>
    </lineage>
</organism>
<protein>
    <submittedName>
        <fullName evidence="1">Uncharacterized protein</fullName>
    </submittedName>
</protein>
<reference evidence="1" key="1">
    <citation type="journal article" date="2015" name="Nature">
        <title>Complex archaea that bridge the gap between prokaryotes and eukaryotes.</title>
        <authorList>
            <person name="Spang A."/>
            <person name="Saw J.H."/>
            <person name="Jorgensen S.L."/>
            <person name="Zaremba-Niedzwiedzka K."/>
            <person name="Martijn J."/>
            <person name="Lind A.E."/>
            <person name="van Eijk R."/>
            <person name="Schleper C."/>
            <person name="Guy L."/>
            <person name="Ettema T.J."/>
        </authorList>
    </citation>
    <scope>NUCLEOTIDE SEQUENCE</scope>
</reference>
<comment type="caution">
    <text evidence="1">The sequence shown here is derived from an EMBL/GenBank/DDBJ whole genome shotgun (WGS) entry which is preliminary data.</text>
</comment>
<sequence>MADRTCIYMSPYNAPLCSECGHDLSLCECVDPDALAHERLHSIDGLIFTMVRDELVADRTADPDTVHLLGTLMEKLGLLSIAMARHDRGLSTTTQEVLREAVRVATMAIRVASEGDSNYSYVFPAVETELPAGPTARQY</sequence>
<dbReference type="AlphaFoldDB" id="A0A0F9VTB1"/>
<gene>
    <name evidence="1" type="ORF">LCGC14_0366920</name>
</gene>
<evidence type="ECO:0000313" key="1">
    <source>
        <dbReference type="EMBL" id="KKN76721.1"/>
    </source>
</evidence>
<accession>A0A0F9VTB1</accession>
<dbReference type="EMBL" id="LAZR01000290">
    <property type="protein sequence ID" value="KKN76721.1"/>
    <property type="molecule type" value="Genomic_DNA"/>
</dbReference>